<dbReference type="Proteomes" id="UP000243745">
    <property type="component" value="Unassembled WGS sequence"/>
</dbReference>
<evidence type="ECO:0000313" key="3">
    <source>
        <dbReference type="Proteomes" id="UP000243745"/>
    </source>
</evidence>
<dbReference type="PROSITE" id="PS00354">
    <property type="entry name" value="HMGI_Y"/>
    <property type="match status" value="1"/>
</dbReference>
<accession>A0A662ZHH8</accession>
<dbReference type="EMBL" id="FOXF01000021">
    <property type="protein sequence ID" value="SFP41422.1"/>
    <property type="molecule type" value="Genomic_DNA"/>
</dbReference>
<feature type="region of interest" description="Disordered" evidence="1">
    <location>
        <begin position="61"/>
        <end position="105"/>
    </location>
</feature>
<dbReference type="AlphaFoldDB" id="A0A662ZHH8"/>
<gene>
    <name evidence="2" type="ORF">SAMN02910344_01328</name>
</gene>
<organism evidence="2 3">
    <name type="scientific">Ruminobacter amylophilus</name>
    <dbReference type="NCBI Taxonomy" id="867"/>
    <lineage>
        <taxon>Bacteria</taxon>
        <taxon>Pseudomonadati</taxon>
        <taxon>Pseudomonadota</taxon>
        <taxon>Gammaproteobacteria</taxon>
        <taxon>Aeromonadales</taxon>
        <taxon>Succinivibrionaceae</taxon>
        <taxon>Ruminobacter</taxon>
    </lineage>
</organism>
<evidence type="ECO:0000313" key="2">
    <source>
        <dbReference type="EMBL" id="SFP41422.1"/>
    </source>
</evidence>
<keyword evidence="3" id="KW-1185">Reference proteome</keyword>
<sequence length="105" mass="11864">IINKAQKSEVLKEMSYGEMMDDLSSAWRMTDAPLNVPASSDDGYWVHTLNTVMETLEKLGLSVPAAKPEPKKRGRKPKVKEQSETTPRRPRGRPRKVIVSQNTEN</sequence>
<evidence type="ECO:0000256" key="1">
    <source>
        <dbReference type="SAM" id="MobiDB-lite"/>
    </source>
</evidence>
<proteinExistence type="predicted"/>
<dbReference type="InterPro" id="IPR000637">
    <property type="entry name" value="HMGI/Y_DNA-bd_CS"/>
</dbReference>
<name>A0A662ZHH8_9GAMM</name>
<feature type="non-terminal residue" evidence="2">
    <location>
        <position position="1"/>
    </location>
</feature>
<dbReference type="GO" id="GO:0006355">
    <property type="term" value="P:regulation of DNA-templated transcription"/>
    <property type="evidence" value="ECO:0007669"/>
    <property type="project" value="InterPro"/>
</dbReference>
<protein>
    <submittedName>
        <fullName evidence="2">Uncharacterized protein</fullName>
    </submittedName>
</protein>
<reference evidence="2 3" key="1">
    <citation type="submission" date="2016-10" db="EMBL/GenBank/DDBJ databases">
        <authorList>
            <person name="Varghese N."/>
            <person name="Submissions S."/>
        </authorList>
    </citation>
    <scope>NUCLEOTIDE SEQUENCE [LARGE SCALE GENOMIC DNA]</scope>
    <source>
        <strain evidence="2 3">DSM 1361</strain>
    </source>
</reference>